<name>A0ABW6IIU5_9CYAN</name>
<dbReference type="RefSeq" id="WP_377967564.1">
    <property type="nucleotide sequence ID" value="NZ_JBHZOL010000100.1"/>
</dbReference>
<keyword evidence="2" id="KW-1185">Reference proteome</keyword>
<dbReference type="Proteomes" id="UP001600165">
    <property type="component" value="Unassembled WGS sequence"/>
</dbReference>
<gene>
    <name evidence="1" type="ORF">ACFVKH_17800</name>
</gene>
<accession>A0ABW6IIU5</accession>
<organism evidence="1 2">
    <name type="scientific">Almyronema epifaneia S1</name>
    <dbReference type="NCBI Taxonomy" id="2991925"/>
    <lineage>
        <taxon>Bacteria</taxon>
        <taxon>Bacillati</taxon>
        <taxon>Cyanobacteriota</taxon>
        <taxon>Cyanophyceae</taxon>
        <taxon>Nodosilineales</taxon>
        <taxon>Nodosilineaceae</taxon>
        <taxon>Almyronema</taxon>
        <taxon>Almyronema epifaneia</taxon>
    </lineage>
</organism>
<evidence type="ECO:0000313" key="1">
    <source>
        <dbReference type="EMBL" id="MFE4108141.1"/>
    </source>
</evidence>
<comment type="caution">
    <text evidence="1">The sequence shown here is derived from an EMBL/GenBank/DDBJ whole genome shotgun (WGS) entry which is preliminary data.</text>
</comment>
<evidence type="ECO:0000313" key="2">
    <source>
        <dbReference type="Proteomes" id="UP001600165"/>
    </source>
</evidence>
<sequence>MDLVQILGVFLASALGAGTFLKFSAEKVIEAGLQKALHKERLLTEADLEFRKRQIEEFYGPIYASLKLNSKIYPLWLQGKLEEVNQDIITLFKSHNDEIIEILKTKAHLMDGGEFPPEFIEFMTSATIWGMYCTRADQPYLPEPVASLDQVKWPQAFENHIFVKTEALKKTLDDLLVKYRAK</sequence>
<reference evidence="1 2" key="1">
    <citation type="submission" date="2024-10" db="EMBL/GenBank/DDBJ databases">
        <authorList>
            <person name="Ratan Roy A."/>
            <person name="Morales Sandoval P.H."/>
            <person name="De Los Santos Villalobos S."/>
            <person name="Chakraborty S."/>
            <person name="Mukherjee J."/>
        </authorList>
    </citation>
    <scope>NUCLEOTIDE SEQUENCE [LARGE SCALE GENOMIC DNA]</scope>
    <source>
        <strain evidence="1 2">S1</strain>
    </source>
</reference>
<proteinExistence type="predicted"/>
<protein>
    <submittedName>
        <fullName evidence="1">Uncharacterized protein</fullName>
    </submittedName>
</protein>
<dbReference type="EMBL" id="JBHZOL010000100">
    <property type="protein sequence ID" value="MFE4108141.1"/>
    <property type="molecule type" value="Genomic_DNA"/>
</dbReference>